<dbReference type="Pfam" id="PF03899">
    <property type="entry name" value="ATP-synt_I"/>
    <property type="match status" value="1"/>
</dbReference>
<comment type="subcellular location">
    <subcellularLocation>
        <location evidence="1">Cell membrane</location>
        <topology evidence="1">Multi-pass membrane protein</topology>
    </subcellularLocation>
</comment>
<evidence type="ECO:0000256" key="5">
    <source>
        <dbReference type="ARBA" id="ARBA00023136"/>
    </source>
</evidence>
<dbReference type="AlphaFoldDB" id="A0A917HPD7"/>
<dbReference type="PANTHER" id="PTHR40035">
    <property type="entry name" value="ATP SYNTHASE PROTEIN I"/>
    <property type="match status" value="1"/>
</dbReference>
<dbReference type="RefSeq" id="WP_188892300.1">
    <property type="nucleotide sequence ID" value="NZ_BMHY01000014.1"/>
</dbReference>
<evidence type="ECO:0000256" key="4">
    <source>
        <dbReference type="ARBA" id="ARBA00022989"/>
    </source>
</evidence>
<evidence type="ECO:0000313" key="7">
    <source>
        <dbReference type="EMBL" id="GGG85052.1"/>
    </source>
</evidence>
<dbReference type="InterPro" id="IPR005598">
    <property type="entry name" value="ATP_synth_I"/>
</dbReference>
<keyword evidence="8" id="KW-1185">Reference proteome</keyword>
<evidence type="ECO:0000256" key="1">
    <source>
        <dbReference type="ARBA" id="ARBA00004651"/>
    </source>
</evidence>
<keyword evidence="4 6" id="KW-1133">Transmembrane helix</keyword>
<accession>A0A917HPD7</accession>
<evidence type="ECO:0008006" key="9">
    <source>
        <dbReference type="Google" id="ProtNLM"/>
    </source>
</evidence>
<dbReference type="Proteomes" id="UP000600247">
    <property type="component" value="Unassembled WGS sequence"/>
</dbReference>
<dbReference type="EMBL" id="BMHY01000014">
    <property type="protein sequence ID" value="GGG85052.1"/>
    <property type="molecule type" value="Genomic_DNA"/>
</dbReference>
<protein>
    <recommendedName>
        <fullName evidence="9">ATP synthase subunit I</fullName>
    </recommendedName>
</protein>
<dbReference type="GO" id="GO:0005886">
    <property type="term" value="C:plasma membrane"/>
    <property type="evidence" value="ECO:0007669"/>
    <property type="project" value="UniProtKB-SubCell"/>
</dbReference>
<keyword evidence="3 6" id="KW-0812">Transmembrane</keyword>
<feature type="transmembrane region" description="Helical" evidence="6">
    <location>
        <begin position="32"/>
        <end position="50"/>
    </location>
</feature>
<evidence type="ECO:0000313" key="8">
    <source>
        <dbReference type="Proteomes" id="UP000600247"/>
    </source>
</evidence>
<keyword evidence="5 6" id="KW-0472">Membrane</keyword>
<proteinExistence type="predicted"/>
<feature type="transmembrane region" description="Helical" evidence="6">
    <location>
        <begin position="71"/>
        <end position="90"/>
    </location>
</feature>
<evidence type="ECO:0000256" key="6">
    <source>
        <dbReference type="SAM" id="Phobius"/>
    </source>
</evidence>
<gene>
    <name evidence="7" type="ORF">GCM10010918_48730</name>
</gene>
<keyword evidence="2" id="KW-1003">Cell membrane</keyword>
<organism evidence="7 8">
    <name type="scientific">Paenibacillus radicis</name>
    <name type="common">ex Gao et al. 2016</name>
    <dbReference type="NCBI Taxonomy" id="1737354"/>
    <lineage>
        <taxon>Bacteria</taxon>
        <taxon>Bacillati</taxon>
        <taxon>Bacillota</taxon>
        <taxon>Bacilli</taxon>
        <taxon>Bacillales</taxon>
        <taxon>Paenibacillaceae</taxon>
        <taxon>Paenibacillus</taxon>
    </lineage>
</organism>
<sequence length="122" mass="12891">MDKIVNTAVRAVLLITAGCLVVWALVPGWRTVILGLLLGLAGSSLNAFLLRKRVQRVALGAAGMGPSKSGLGLGSRIATVLLVAMIAYRLPEKFNMPAALIGCMVVPFILLAAAYFINKRQS</sequence>
<name>A0A917HPD7_9BACL</name>
<dbReference type="PANTHER" id="PTHR40035:SF1">
    <property type="entry name" value="ATP SYNTHASE PROTEIN I"/>
    <property type="match status" value="1"/>
</dbReference>
<dbReference type="InterPro" id="IPR039072">
    <property type="entry name" value="ATP_synth_I_Bacilli"/>
</dbReference>
<evidence type="ECO:0000256" key="3">
    <source>
        <dbReference type="ARBA" id="ARBA00022692"/>
    </source>
</evidence>
<evidence type="ECO:0000256" key="2">
    <source>
        <dbReference type="ARBA" id="ARBA00022475"/>
    </source>
</evidence>
<feature type="transmembrane region" description="Helical" evidence="6">
    <location>
        <begin position="96"/>
        <end position="117"/>
    </location>
</feature>
<feature type="transmembrane region" description="Helical" evidence="6">
    <location>
        <begin position="7"/>
        <end position="26"/>
    </location>
</feature>
<comment type="caution">
    <text evidence="7">The sequence shown here is derived from an EMBL/GenBank/DDBJ whole genome shotgun (WGS) entry which is preliminary data.</text>
</comment>
<reference evidence="7 8" key="1">
    <citation type="journal article" date="2014" name="Int. J. Syst. Evol. Microbiol.">
        <title>Complete genome sequence of Corynebacterium casei LMG S-19264T (=DSM 44701T), isolated from a smear-ripened cheese.</title>
        <authorList>
            <consortium name="US DOE Joint Genome Institute (JGI-PGF)"/>
            <person name="Walter F."/>
            <person name="Albersmeier A."/>
            <person name="Kalinowski J."/>
            <person name="Ruckert C."/>
        </authorList>
    </citation>
    <scope>NUCLEOTIDE SEQUENCE [LARGE SCALE GENOMIC DNA]</scope>
    <source>
        <strain evidence="7 8">CGMCC 1.15286</strain>
    </source>
</reference>